<proteinExistence type="predicted"/>
<evidence type="ECO:0000313" key="2">
    <source>
        <dbReference type="Proteomes" id="UP001085076"/>
    </source>
</evidence>
<gene>
    <name evidence="1" type="ORF">J5N97_013920</name>
</gene>
<dbReference type="AlphaFoldDB" id="A0A9D5CRP2"/>
<reference evidence="1" key="1">
    <citation type="submission" date="2021-03" db="EMBL/GenBank/DDBJ databases">
        <authorList>
            <person name="Li Z."/>
            <person name="Yang C."/>
        </authorList>
    </citation>
    <scope>NUCLEOTIDE SEQUENCE</scope>
    <source>
        <strain evidence="1">Dzin_1.0</strain>
        <tissue evidence="1">Leaf</tissue>
    </source>
</reference>
<name>A0A9D5CRP2_9LILI</name>
<dbReference type="Proteomes" id="UP001085076">
    <property type="component" value="Miscellaneous, Linkage group lg03"/>
</dbReference>
<comment type="caution">
    <text evidence="1">The sequence shown here is derived from an EMBL/GenBank/DDBJ whole genome shotgun (WGS) entry which is preliminary data.</text>
</comment>
<evidence type="ECO:0000313" key="1">
    <source>
        <dbReference type="EMBL" id="KAJ0978446.1"/>
    </source>
</evidence>
<organism evidence="1 2">
    <name type="scientific">Dioscorea zingiberensis</name>
    <dbReference type="NCBI Taxonomy" id="325984"/>
    <lineage>
        <taxon>Eukaryota</taxon>
        <taxon>Viridiplantae</taxon>
        <taxon>Streptophyta</taxon>
        <taxon>Embryophyta</taxon>
        <taxon>Tracheophyta</taxon>
        <taxon>Spermatophyta</taxon>
        <taxon>Magnoliopsida</taxon>
        <taxon>Liliopsida</taxon>
        <taxon>Dioscoreales</taxon>
        <taxon>Dioscoreaceae</taxon>
        <taxon>Dioscorea</taxon>
    </lineage>
</organism>
<keyword evidence="2" id="KW-1185">Reference proteome</keyword>
<accession>A0A9D5CRP2</accession>
<protein>
    <submittedName>
        <fullName evidence="1">Uncharacterized protein</fullName>
    </submittedName>
</protein>
<dbReference type="EMBL" id="JAGGNH010000003">
    <property type="protein sequence ID" value="KAJ0978446.1"/>
    <property type="molecule type" value="Genomic_DNA"/>
</dbReference>
<reference evidence="1" key="2">
    <citation type="journal article" date="2022" name="Hortic Res">
        <title>The genome of Dioscorea zingiberensis sheds light on the biosynthesis, origin and evolution of the medicinally important diosgenin saponins.</title>
        <authorList>
            <person name="Li Y."/>
            <person name="Tan C."/>
            <person name="Li Z."/>
            <person name="Guo J."/>
            <person name="Li S."/>
            <person name="Chen X."/>
            <person name="Wang C."/>
            <person name="Dai X."/>
            <person name="Yang H."/>
            <person name="Song W."/>
            <person name="Hou L."/>
            <person name="Xu J."/>
            <person name="Tong Z."/>
            <person name="Xu A."/>
            <person name="Yuan X."/>
            <person name="Wang W."/>
            <person name="Yang Q."/>
            <person name="Chen L."/>
            <person name="Sun Z."/>
            <person name="Wang K."/>
            <person name="Pan B."/>
            <person name="Chen J."/>
            <person name="Bao Y."/>
            <person name="Liu F."/>
            <person name="Qi X."/>
            <person name="Gang D.R."/>
            <person name="Wen J."/>
            <person name="Li J."/>
        </authorList>
    </citation>
    <scope>NUCLEOTIDE SEQUENCE</scope>
    <source>
        <strain evidence="1">Dzin_1.0</strain>
    </source>
</reference>
<sequence length="136" mass="15492">MSIFPLLYPGALPRGYLLSEGLEDLTVVGRLERSRRGIEELTIKPLWDRIGGLLPGIFGRDKRITSFSEDREKKKQLRPEDSQLWALEETPGDLQGAINMKEKSVKVLKSSVEEVEEVVAYKRRHMHILSLISFGT</sequence>